<dbReference type="InterPro" id="IPR002655">
    <property type="entry name" value="Acyl-CoA_oxidase_C"/>
</dbReference>
<name>A0A6S6RTD4_9BACT</name>
<dbReference type="AlphaFoldDB" id="A0A6S6RTD4"/>
<dbReference type="GO" id="GO:0071949">
    <property type="term" value="F:FAD binding"/>
    <property type="evidence" value="ECO:0007669"/>
    <property type="project" value="InterPro"/>
</dbReference>
<comment type="subcellular location">
    <subcellularLocation>
        <location evidence="2">Peroxisome</location>
    </subcellularLocation>
</comment>
<dbReference type="Gene3D" id="1.20.140.10">
    <property type="entry name" value="Butyryl-CoA Dehydrogenase, subunit A, domain 3"/>
    <property type="match status" value="2"/>
</dbReference>
<dbReference type="Gene3D" id="2.40.110.10">
    <property type="entry name" value="Butyryl-CoA Dehydrogenase, subunit A, domain 2"/>
    <property type="match status" value="1"/>
</dbReference>
<evidence type="ECO:0000256" key="4">
    <source>
        <dbReference type="ARBA" id="ARBA00012870"/>
    </source>
</evidence>
<dbReference type="InterPro" id="IPR009100">
    <property type="entry name" value="AcylCoA_DH/oxidase_NM_dom_sf"/>
</dbReference>
<dbReference type="PANTHER" id="PTHR10909:SF378">
    <property type="entry name" value="ACYL-COENZYME A OXIDASE"/>
    <property type="match status" value="1"/>
</dbReference>
<evidence type="ECO:0000259" key="12">
    <source>
        <dbReference type="Pfam" id="PF02770"/>
    </source>
</evidence>
<dbReference type="InterPro" id="IPR036250">
    <property type="entry name" value="AcylCo_DH-like_C"/>
</dbReference>
<comment type="similarity">
    <text evidence="3">Belongs to the acyl-CoA oxidase family.</text>
</comment>
<dbReference type="GO" id="GO:0003997">
    <property type="term" value="F:acyl-CoA oxidase activity"/>
    <property type="evidence" value="ECO:0007669"/>
    <property type="project" value="UniProtKB-EC"/>
</dbReference>
<dbReference type="PANTHER" id="PTHR10909">
    <property type="entry name" value="ELECTRON TRANSPORT OXIDOREDUCTASE"/>
    <property type="match status" value="1"/>
</dbReference>
<accession>A0A6S6RTD4</accession>
<feature type="domain" description="Acyl-CoA oxidase/dehydrogenase middle" evidence="12">
    <location>
        <begin position="278"/>
        <end position="387"/>
    </location>
</feature>
<dbReference type="EMBL" id="CACVAQ010000041">
    <property type="protein sequence ID" value="CAA6799655.1"/>
    <property type="molecule type" value="Genomic_DNA"/>
</dbReference>
<evidence type="ECO:0000256" key="5">
    <source>
        <dbReference type="ARBA" id="ARBA00022630"/>
    </source>
</evidence>
<sequence>MLPKTYSPQVTAFIPLFYIGWSDAVLGPSELTLIQSKINDFTWINKTDKKLLLSWMNPTNPPSSDLYEQWASSMQASAPKMEAEGRHSLVDLGIEMAKIRSKKQTWLTQDVIEALKSLEAKIGVVSMELHSEILTQQQVKEAKKALNTSKINVKGLQHILDDDYIEIRENVFKILHDPMFNLETIRNKEDYREQVLKWVHLLAEQGYGALHLPKEFGGKDDMGAYAAVFETLGYHDLSLVVKFGVQFGLWGGSVLWLGTEKHHKKYLNEIGTMKLPGCFAMTETGHGSNVRNCETTATYDPASDEIIVHSPSLSSGKDYIGNAAAHGEMASVFAQLIVDGKNHGVHAILVDIRNKKGVIASGVKIEDCAYKLGLNGVDNGRIWFDQVRVPRFNLLNRFGNIDEQGVYSSPIEKESKRFFTMLGTLVGGRMCVPRAGLSAAKASLTIAIRYALKRRQFGDKNQEELLIMDYPSHQRRLMPRLAKAYALDFALTYLTKRFSTRKEEDMREIETLAAGLKSVATWYTTDTIQECREACGGKGYLAENRFADFKADSDIFTTFEGDNTVLMQLVAKGVLGDFNEEIVGGGFLGMINFASERFMATIREKNFVNTNNTNEGHLKNSAFQLDAFVYRERDLMVSVGQRLRKFIKQGIPSYQAFLRCQNHLLEVAHAYVDRVILEQFLAQIEACEDPALQKTLKMLCDLYALHTIEANKGWYLEQGCLSGSKTRAIRRVVDKLCKQTRNDAFALVEAFGIPDACLAAPIAVF</sequence>
<keyword evidence="9" id="KW-0443">Lipid metabolism</keyword>
<dbReference type="InterPro" id="IPR055060">
    <property type="entry name" value="ACOX_C_alpha1"/>
</dbReference>
<evidence type="ECO:0000256" key="6">
    <source>
        <dbReference type="ARBA" id="ARBA00022827"/>
    </source>
</evidence>
<dbReference type="GO" id="GO:0005504">
    <property type="term" value="F:fatty acid binding"/>
    <property type="evidence" value="ECO:0007669"/>
    <property type="project" value="TreeGrafter"/>
</dbReference>
<gene>
    <name evidence="15" type="ORF">HELGO_WM29630</name>
</gene>
<evidence type="ECO:0000256" key="7">
    <source>
        <dbReference type="ARBA" id="ARBA00022832"/>
    </source>
</evidence>
<dbReference type="InterPro" id="IPR012258">
    <property type="entry name" value="Acyl-CoA_oxidase"/>
</dbReference>
<feature type="domain" description="Acyl-CoA oxidase C-terminal" evidence="11">
    <location>
        <begin position="623"/>
        <end position="763"/>
    </location>
</feature>
<evidence type="ECO:0000259" key="14">
    <source>
        <dbReference type="Pfam" id="PF22924"/>
    </source>
</evidence>
<dbReference type="Pfam" id="PF22924">
    <property type="entry name" value="ACOX_C_alpha1"/>
    <property type="match status" value="1"/>
</dbReference>
<evidence type="ECO:0000256" key="3">
    <source>
        <dbReference type="ARBA" id="ARBA00006288"/>
    </source>
</evidence>
<dbReference type="Gene3D" id="1.10.540.10">
    <property type="entry name" value="Acyl-CoA dehydrogenase/oxidase, N-terminal domain"/>
    <property type="match status" value="1"/>
</dbReference>
<dbReference type="FunFam" id="1.20.140.10:FF:000010">
    <property type="entry name" value="Acyl-coenzyme A oxidase"/>
    <property type="match status" value="1"/>
</dbReference>
<dbReference type="InterPro" id="IPR013786">
    <property type="entry name" value="AcylCoA_DH/ox_N"/>
</dbReference>
<evidence type="ECO:0000259" key="13">
    <source>
        <dbReference type="Pfam" id="PF02771"/>
    </source>
</evidence>
<dbReference type="InterPro" id="IPR006091">
    <property type="entry name" value="Acyl-CoA_Oxase/DH_mid-dom"/>
</dbReference>
<dbReference type="FunFam" id="2.40.110.10:FF:000005">
    <property type="entry name" value="Acyl-coenzyme A oxidase"/>
    <property type="match status" value="1"/>
</dbReference>
<dbReference type="PIRSF" id="PIRSF000168">
    <property type="entry name" value="Acyl-CoA_oxidase"/>
    <property type="match status" value="1"/>
</dbReference>
<proteinExistence type="inferred from homology"/>
<evidence type="ECO:0000256" key="8">
    <source>
        <dbReference type="ARBA" id="ARBA00023002"/>
    </source>
</evidence>
<dbReference type="SUPFAM" id="SSF56645">
    <property type="entry name" value="Acyl-CoA dehydrogenase NM domain-like"/>
    <property type="match status" value="1"/>
</dbReference>
<dbReference type="FunFam" id="1.20.140.10:FF:000007">
    <property type="entry name" value="Acyl-coenzyme A oxidase"/>
    <property type="match status" value="1"/>
</dbReference>
<dbReference type="InterPro" id="IPR037069">
    <property type="entry name" value="AcylCoA_DH/ox_N_sf"/>
</dbReference>
<organism evidence="15">
    <name type="scientific">uncultured Aureispira sp</name>
    <dbReference type="NCBI Taxonomy" id="1331704"/>
    <lineage>
        <taxon>Bacteria</taxon>
        <taxon>Pseudomonadati</taxon>
        <taxon>Bacteroidota</taxon>
        <taxon>Saprospiria</taxon>
        <taxon>Saprospirales</taxon>
        <taxon>Saprospiraceae</taxon>
        <taxon>Aureispira</taxon>
        <taxon>environmental samples</taxon>
    </lineage>
</organism>
<evidence type="ECO:0000256" key="2">
    <source>
        <dbReference type="ARBA" id="ARBA00004275"/>
    </source>
</evidence>
<dbReference type="InterPro" id="IPR046373">
    <property type="entry name" value="Acyl-CoA_Oxase/DH_mid-dom_sf"/>
</dbReference>
<evidence type="ECO:0000256" key="10">
    <source>
        <dbReference type="ARBA" id="ARBA00023140"/>
    </source>
</evidence>
<dbReference type="Pfam" id="PF02771">
    <property type="entry name" value="Acyl-CoA_dh_N"/>
    <property type="match status" value="1"/>
</dbReference>
<protein>
    <recommendedName>
        <fullName evidence="4">acyl-CoA oxidase</fullName>
        <ecNumber evidence="4">1.3.3.6</ecNumber>
    </recommendedName>
</protein>
<reference evidence="15" key="1">
    <citation type="submission" date="2020-01" db="EMBL/GenBank/DDBJ databases">
        <authorList>
            <person name="Meier V. D."/>
            <person name="Meier V D."/>
        </authorList>
    </citation>
    <scope>NUCLEOTIDE SEQUENCE</scope>
    <source>
        <strain evidence="15">HLG_WM_MAG_10</strain>
    </source>
</reference>
<dbReference type="GO" id="GO:0033540">
    <property type="term" value="P:fatty acid beta-oxidation using acyl-CoA oxidase"/>
    <property type="evidence" value="ECO:0007669"/>
    <property type="project" value="TreeGrafter"/>
</dbReference>
<evidence type="ECO:0000256" key="1">
    <source>
        <dbReference type="ARBA" id="ARBA00001974"/>
    </source>
</evidence>
<dbReference type="SUPFAM" id="SSF47203">
    <property type="entry name" value="Acyl-CoA dehydrogenase C-terminal domain-like"/>
    <property type="match status" value="2"/>
</dbReference>
<dbReference type="Pfam" id="PF02770">
    <property type="entry name" value="Acyl-CoA_dh_M"/>
    <property type="match status" value="1"/>
</dbReference>
<keyword evidence="7" id="KW-0276">Fatty acid metabolism</keyword>
<evidence type="ECO:0000313" key="15">
    <source>
        <dbReference type="EMBL" id="CAA6799655.1"/>
    </source>
</evidence>
<dbReference type="GO" id="GO:0055088">
    <property type="term" value="P:lipid homeostasis"/>
    <property type="evidence" value="ECO:0007669"/>
    <property type="project" value="TreeGrafter"/>
</dbReference>
<feature type="domain" description="Acyl-CoA oxidase C-alpha1" evidence="14">
    <location>
        <begin position="423"/>
        <end position="573"/>
    </location>
</feature>
<dbReference type="EC" id="1.3.3.6" evidence="4"/>
<keyword evidence="6" id="KW-0274">FAD</keyword>
<evidence type="ECO:0000256" key="9">
    <source>
        <dbReference type="ARBA" id="ARBA00023098"/>
    </source>
</evidence>
<dbReference type="Pfam" id="PF01756">
    <property type="entry name" value="ACOX"/>
    <property type="match status" value="1"/>
</dbReference>
<keyword evidence="10" id="KW-0576">Peroxisome</keyword>
<evidence type="ECO:0000259" key="11">
    <source>
        <dbReference type="Pfam" id="PF01756"/>
    </source>
</evidence>
<keyword evidence="5" id="KW-0285">Flavoprotein</keyword>
<keyword evidence="8 15" id="KW-0560">Oxidoreductase</keyword>
<comment type="cofactor">
    <cofactor evidence="1">
        <name>FAD</name>
        <dbReference type="ChEBI" id="CHEBI:57692"/>
    </cofactor>
</comment>
<feature type="domain" description="Acyl-CoA dehydrogenase/oxidase N-terminal" evidence="13">
    <location>
        <begin position="166"/>
        <end position="271"/>
    </location>
</feature>